<dbReference type="Gene3D" id="3.30.300.20">
    <property type="match status" value="1"/>
</dbReference>
<dbReference type="EMBL" id="SIHI01000001">
    <property type="protein sequence ID" value="TWT56688.1"/>
    <property type="molecule type" value="Genomic_DNA"/>
</dbReference>
<accession>A0A5C5X1D7</accession>
<dbReference type="AlphaFoldDB" id="A0A5C5X1D7"/>
<dbReference type="SUPFAM" id="SSF82784">
    <property type="entry name" value="OsmC-like"/>
    <property type="match status" value="1"/>
</dbReference>
<dbReference type="Proteomes" id="UP000317243">
    <property type="component" value="Unassembled WGS sequence"/>
</dbReference>
<name>A0A5C5X1D7_9PLAN</name>
<evidence type="ECO:0000313" key="2">
    <source>
        <dbReference type="Proteomes" id="UP000317243"/>
    </source>
</evidence>
<protein>
    <submittedName>
        <fullName evidence="1">OsmC-like protein</fullName>
    </submittedName>
</protein>
<dbReference type="InterPro" id="IPR052924">
    <property type="entry name" value="OsmC/Ohr_hydroprdx_reductase"/>
</dbReference>
<organism evidence="1 2">
    <name type="scientific">Thalassoglobus neptunius</name>
    <dbReference type="NCBI Taxonomy" id="1938619"/>
    <lineage>
        <taxon>Bacteria</taxon>
        <taxon>Pseudomonadati</taxon>
        <taxon>Planctomycetota</taxon>
        <taxon>Planctomycetia</taxon>
        <taxon>Planctomycetales</taxon>
        <taxon>Planctomycetaceae</taxon>
        <taxon>Thalassoglobus</taxon>
    </lineage>
</organism>
<dbReference type="OrthoDB" id="1433018at2"/>
<dbReference type="RefSeq" id="WP_146506621.1">
    <property type="nucleotide sequence ID" value="NZ_SIHI01000001.1"/>
</dbReference>
<dbReference type="InterPro" id="IPR003718">
    <property type="entry name" value="OsmC/Ohr_fam"/>
</dbReference>
<dbReference type="PANTHER" id="PTHR35368:SF1">
    <property type="entry name" value="HYDROPEROXIDE REDUCTASE"/>
    <property type="match status" value="1"/>
</dbReference>
<evidence type="ECO:0000313" key="1">
    <source>
        <dbReference type="EMBL" id="TWT56688.1"/>
    </source>
</evidence>
<sequence length="167" mass="17932">MTPDELRQLQAPWKEKFRLSSDAAQATLSAKGVVDVERVACRIHESEPQARTAGLHPMAGGDGTDACAAEMLLEALVGCAGVTFAAVSTAMGLTIEDAQMLVEGDLDFRGTLGIDRSVPVGFTEIRVQFEIKSDATDETLSKAVELAERYCVVAQTLKSVQSSWKRS</sequence>
<keyword evidence="2" id="KW-1185">Reference proteome</keyword>
<proteinExistence type="predicted"/>
<dbReference type="InterPro" id="IPR015946">
    <property type="entry name" value="KH_dom-like_a/b"/>
</dbReference>
<gene>
    <name evidence="1" type="ORF">KOR42_00420</name>
</gene>
<comment type="caution">
    <text evidence="1">The sequence shown here is derived from an EMBL/GenBank/DDBJ whole genome shotgun (WGS) entry which is preliminary data.</text>
</comment>
<dbReference type="InterPro" id="IPR036102">
    <property type="entry name" value="OsmC/Ohrsf"/>
</dbReference>
<dbReference type="Pfam" id="PF02566">
    <property type="entry name" value="OsmC"/>
    <property type="match status" value="1"/>
</dbReference>
<reference evidence="1 2" key="1">
    <citation type="submission" date="2019-02" db="EMBL/GenBank/DDBJ databases">
        <title>Deep-cultivation of Planctomycetes and their phenomic and genomic characterization uncovers novel biology.</title>
        <authorList>
            <person name="Wiegand S."/>
            <person name="Jogler M."/>
            <person name="Boedeker C."/>
            <person name="Pinto D."/>
            <person name="Vollmers J."/>
            <person name="Rivas-Marin E."/>
            <person name="Kohn T."/>
            <person name="Peeters S.H."/>
            <person name="Heuer A."/>
            <person name="Rast P."/>
            <person name="Oberbeckmann S."/>
            <person name="Bunk B."/>
            <person name="Jeske O."/>
            <person name="Meyerdierks A."/>
            <person name="Storesund J.E."/>
            <person name="Kallscheuer N."/>
            <person name="Luecker S."/>
            <person name="Lage O.M."/>
            <person name="Pohl T."/>
            <person name="Merkel B.J."/>
            <person name="Hornburger P."/>
            <person name="Mueller R.-W."/>
            <person name="Bruemmer F."/>
            <person name="Labrenz M."/>
            <person name="Spormann A.M."/>
            <person name="Op Den Camp H."/>
            <person name="Overmann J."/>
            <person name="Amann R."/>
            <person name="Jetten M.S.M."/>
            <person name="Mascher T."/>
            <person name="Medema M.H."/>
            <person name="Devos D.P."/>
            <person name="Kaster A.-K."/>
            <person name="Ovreas L."/>
            <person name="Rohde M."/>
            <person name="Galperin M.Y."/>
            <person name="Jogler C."/>
        </authorList>
    </citation>
    <scope>NUCLEOTIDE SEQUENCE [LARGE SCALE GENOMIC DNA]</scope>
    <source>
        <strain evidence="1 2">KOR42</strain>
    </source>
</reference>
<dbReference type="PANTHER" id="PTHR35368">
    <property type="entry name" value="HYDROPEROXIDE REDUCTASE"/>
    <property type="match status" value="1"/>
</dbReference>